<protein>
    <submittedName>
        <fullName evidence="1">Uncharacterized protein</fullName>
    </submittedName>
</protein>
<dbReference type="RefSeq" id="WP_267675805.1">
    <property type="nucleotide sequence ID" value="NZ_CP113088.1"/>
</dbReference>
<gene>
    <name evidence="1" type="ORF">N7U66_13740</name>
</gene>
<reference evidence="1" key="1">
    <citation type="submission" date="2022-11" db="EMBL/GenBank/DDBJ databases">
        <title>Lacinutrix neustonica HL-RS19T sp. nov., isolated from the surface microlayer sample of brackish Lake Shihwa.</title>
        <authorList>
            <person name="Choi J.Y."/>
            <person name="Hwang C.Y."/>
        </authorList>
    </citation>
    <scope>NUCLEOTIDE SEQUENCE</scope>
    <source>
        <strain evidence="1">HL-RS19</strain>
    </source>
</reference>
<dbReference type="KEGG" id="lnu:N7U66_13740"/>
<dbReference type="Gene3D" id="2.130.10.10">
    <property type="entry name" value="YVTN repeat-like/Quinoprotein amine dehydrogenase"/>
    <property type="match status" value="1"/>
</dbReference>
<keyword evidence="2" id="KW-1185">Reference proteome</keyword>
<dbReference type="SUPFAM" id="SSF110296">
    <property type="entry name" value="Oligoxyloglucan reducing end-specific cellobiohydrolase"/>
    <property type="match status" value="1"/>
</dbReference>
<dbReference type="EMBL" id="CP113088">
    <property type="protein sequence ID" value="WAC01189.1"/>
    <property type="molecule type" value="Genomic_DNA"/>
</dbReference>
<sequence>MGGYRFGIYKSIDAGVTWSNTNGTQGENMRDIKLKPGDVNTIYAVSSNRFWKSTDAGENYTEYNTTASRFTNGEHFKISHRCNANKSGCCLCIGFRWG</sequence>
<evidence type="ECO:0000313" key="1">
    <source>
        <dbReference type="EMBL" id="WAC01189.1"/>
    </source>
</evidence>
<name>A0A9E8SDH3_9FLAO</name>
<evidence type="ECO:0000313" key="2">
    <source>
        <dbReference type="Proteomes" id="UP001164705"/>
    </source>
</evidence>
<accession>A0A9E8SDH3</accession>
<dbReference type="Proteomes" id="UP001164705">
    <property type="component" value="Chromosome"/>
</dbReference>
<dbReference type="AlphaFoldDB" id="A0A9E8SDH3"/>
<dbReference type="InterPro" id="IPR015943">
    <property type="entry name" value="WD40/YVTN_repeat-like_dom_sf"/>
</dbReference>
<organism evidence="1 2">
    <name type="scientific">Lacinutrix neustonica</name>
    <dbReference type="NCBI Taxonomy" id="2980107"/>
    <lineage>
        <taxon>Bacteria</taxon>
        <taxon>Pseudomonadati</taxon>
        <taxon>Bacteroidota</taxon>
        <taxon>Flavobacteriia</taxon>
        <taxon>Flavobacteriales</taxon>
        <taxon>Flavobacteriaceae</taxon>
        <taxon>Lacinutrix</taxon>
    </lineage>
</organism>
<proteinExistence type="predicted"/>